<feature type="compositionally biased region" description="Basic and acidic residues" evidence="3">
    <location>
        <begin position="142"/>
        <end position="157"/>
    </location>
</feature>
<feature type="compositionally biased region" description="Acidic residues" evidence="3">
    <location>
        <begin position="1"/>
        <end position="12"/>
    </location>
</feature>
<evidence type="ECO:0000313" key="6">
    <source>
        <dbReference type="Proteomes" id="UP000075321"/>
    </source>
</evidence>
<dbReference type="GO" id="GO:0097589">
    <property type="term" value="C:archaeal-type flagellum"/>
    <property type="evidence" value="ECO:0007669"/>
    <property type="project" value="UniProtKB-SubCell"/>
</dbReference>
<dbReference type="InterPro" id="IPR052494">
    <property type="entry name" value="Flagella_assembly_related"/>
</dbReference>
<dbReference type="Pfam" id="PF05377">
    <property type="entry name" value="FlaC_arch"/>
    <property type="match status" value="1"/>
</dbReference>
<evidence type="ECO:0000256" key="1">
    <source>
        <dbReference type="ARBA" id="ARBA00004618"/>
    </source>
</evidence>
<sequence>MAGDDDEYATEELEQRVDDVETELESITSTVNTIRSENEEIEENVRKLLNVYEMVTRGVNPFTDDEDGAGGGASNGSLGLFDGDETTDEAAAFDDDPEESGDDAGSTDFDDLKAEYESEEVTAEESDSSVDGSAIVPVEGPRAAESDQRHTERTLSEVPDAEKPYLRGPADGYVADLLILEWLEYLVETGGIEQAETAIEYYESIRWIDEDAGDQLRAFIAGFEADEGDQQGLSVADHTQSLRYICQLASSTAAPVVLEGWTDGSRRAEQ</sequence>
<dbReference type="GO" id="GO:0097588">
    <property type="term" value="P:archaeal or bacterial-type flagellum-dependent cell motility"/>
    <property type="evidence" value="ECO:0007669"/>
    <property type="project" value="InterPro"/>
</dbReference>
<dbReference type="Pfam" id="PF04659">
    <property type="entry name" value="Arch_fla_DE"/>
    <property type="match status" value="1"/>
</dbReference>
<keyword evidence="5" id="KW-0966">Cell projection</keyword>
<feature type="domain" description="Archaeal flagella protein FlaD/E" evidence="4">
    <location>
        <begin position="162"/>
        <end position="249"/>
    </location>
</feature>
<comment type="caution">
    <text evidence="5">The sequence shown here is derived from an EMBL/GenBank/DDBJ whole genome shotgun (WGS) entry which is preliminary data.</text>
</comment>
<feature type="compositionally biased region" description="Acidic residues" evidence="3">
    <location>
        <begin position="82"/>
        <end position="102"/>
    </location>
</feature>
<evidence type="ECO:0000313" key="5">
    <source>
        <dbReference type="EMBL" id="KYH25300.1"/>
    </source>
</evidence>
<dbReference type="AlphaFoldDB" id="A0A151ACN9"/>
<evidence type="ECO:0000256" key="2">
    <source>
        <dbReference type="ARBA" id="ARBA00022440"/>
    </source>
</evidence>
<protein>
    <submittedName>
        <fullName evidence="5">Archaeal flagella protein</fullName>
    </submittedName>
</protein>
<dbReference type="InterPro" id="IPR006752">
    <property type="entry name" value="Arch_fla_DE"/>
</dbReference>
<organism evidence="5 6">
    <name type="scientific">Halalkalicoccus paucihalophilus</name>
    <dbReference type="NCBI Taxonomy" id="1008153"/>
    <lineage>
        <taxon>Archaea</taxon>
        <taxon>Methanobacteriati</taxon>
        <taxon>Methanobacteriota</taxon>
        <taxon>Stenosarchaea group</taxon>
        <taxon>Halobacteria</taxon>
        <taxon>Halobacteriales</taxon>
        <taxon>Halococcaceae</taxon>
        <taxon>Halalkalicoccus</taxon>
    </lineage>
</organism>
<evidence type="ECO:0000256" key="3">
    <source>
        <dbReference type="SAM" id="MobiDB-lite"/>
    </source>
</evidence>
<dbReference type="PATRIC" id="fig|1008153.3.peg.2002"/>
<name>A0A151ACN9_9EURY</name>
<proteinExistence type="predicted"/>
<feature type="region of interest" description="Disordered" evidence="3">
    <location>
        <begin position="1"/>
        <end position="24"/>
    </location>
</feature>
<keyword evidence="5" id="KW-0282">Flagellum</keyword>
<reference evidence="5 6" key="1">
    <citation type="submission" date="2016-02" db="EMBL/GenBank/DDBJ databases">
        <title>Genome sequence of Halalkalicoccus paucihalophilus DSM 24557.</title>
        <authorList>
            <person name="Poehlein A."/>
            <person name="Daniel R."/>
        </authorList>
    </citation>
    <scope>NUCLEOTIDE SEQUENCE [LARGE SCALE GENOMIC DNA]</scope>
    <source>
        <strain evidence="5 6">DSM 24557</strain>
    </source>
</reference>
<evidence type="ECO:0000259" key="4">
    <source>
        <dbReference type="Pfam" id="PF04659"/>
    </source>
</evidence>
<dbReference type="PANTHER" id="PTHR40698:SF1">
    <property type="entry name" value="FLAGELLA-RELATED PROTEIN D-RELATED"/>
    <property type="match status" value="1"/>
</dbReference>
<keyword evidence="6" id="KW-1185">Reference proteome</keyword>
<keyword evidence="2" id="KW-0974">Archaeal flagellum</keyword>
<dbReference type="InterPro" id="IPR009205">
    <property type="entry name" value="FlaC_arc"/>
</dbReference>
<keyword evidence="5" id="KW-0969">Cilium</keyword>
<dbReference type="EMBL" id="LTAZ01000005">
    <property type="protein sequence ID" value="KYH25300.1"/>
    <property type="molecule type" value="Genomic_DNA"/>
</dbReference>
<dbReference type="Proteomes" id="UP000075321">
    <property type="component" value="Unassembled WGS sequence"/>
</dbReference>
<feature type="compositionally biased region" description="Acidic residues" evidence="3">
    <location>
        <begin position="117"/>
        <end position="128"/>
    </location>
</feature>
<accession>A0A151ACN9</accession>
<dbReference type="PANTHER" id="PTHR40698">
    <property type="entry name" value="FLAGELLA-RELATED PROTEIN E-RELATED-RELATED"/>
    <property type="match status" value="1"/>
</dbReference>
<gene>
    <name evidence="5" type="ORF">HAPAU_19700</name>
</gene>
<feature type="region of interest" description="Disordered" evidence="3">
    <location>
        <begin position="59"/>
        <end position="157"/>
    </location>
</feature>
<comment type="subcellular location">
    <subcellularLocation>
        <location evidence="1">Archaeal flagellum</location>
    </subcellularLocation>
</comment>